<reference evidence="1 2" key="1">
    <citation type="submission" date="2013-06" db="EMBL/GenBank/DDBJ databases">
        <authorList>
            <person name="Weinstock G."/>
            <person name="Sodergren E."/>
            <person name="Clifton S."/>
            <person name="Fulton L."/>
            <person name="Fulton B."/>
            <person name="Courtney L."/>
            <person name="Fronick C."/>
            <person name="Harrison M."/>
            <person name="Strong C."/>
            <person name="Farmer C."/>
            <person name="Delahaunty K."/>
            <person name="Markovic C."/>
            <person name="Hall O."/>
            <person name="Minx P."/>
            <person name="Tomlinson C."/>
            <person name="Mitreva M."/>
            <person name="Nelson J."/>
            <person name="Hou S."/>
            <person name="Wollam A."/>
            <person name="Pepin K.H."/>
            <person name="Johnson M."/>
            <person name="Bhonagiri V."/>
            <person name="Nash W.E."/>
            <person name="Warren W."/>
            <person name="Chinwalla A."/>
            <person name="Mardis E.R."/>
            <person name="Wilson R.K."/>
        </authorList>
    </citation>
    <scope>NUCLEOTIDE SEQUENCE [LARGE SCALE GENOMIC DNA]</scope>
    <source>
        <strain evidence="1 2">ATCC 51271</strain>
    </source>
</reference>
<gene>
    <name evidence="1" type="ORF">GCWU0000282_000247</name>
</gene>
<accession>V2Y6F2</accession>
<protein>
    <submittedName>
        <fullName evidence="1">Uncharacterized protein</fullName>
    </submittedName>
</protein>
<proteinExistence type="predicted"/>
<dbReference type="AlphaFoldDB" id="V2Y6F2"/>
<dbReference type="Proteomes" id="UP000018227">
    <property type="component" value="Unassembled WGS sequence"/>
</dbReference>
<evidence type="ECO:0000313" key="2">
    <source>
        <dbReference type="Proteomes" id="UP000018227"/>
    </source>
</evidence>
<dbReference type="EMBL" id="ACIL03000003">
    <property type="protein sequence ID" value="ESL04533.1"/>
    <property type="molecule type" value="Genomic_DNA"/>
</dbReference>
<evidence type="ECO:0000313" key="1">
    <source>
        <dbReference type="EMBL" id="ESL04533.1"/>
    </source>
</evidence>
<sequence length="44" mass="5251">MQKNERITNIFARIARSEAVAILYQWVSNTFDTHIIYILIQKLK</sequence>
<comment type="caution">
    <text evidence="1">The sequence shown here is derived from an EMBL/GenBank/DDBJ whole genome shotgun (WGS) entry which is preliminary data.</text>
</comment>
<organism evidence="1 2">
    <name type="scientific">Catonella morbi ATCC 51271</name>
    <dbReference type="NCBI Taxonomy" id="592026"/>
    <lineage>
        <taxon>Bacteria</taxon>
        <taxon>Bacillati</taxon>
        <taxon>Bacillota</taxon>
        <taxon>Clostridia</taxon>
        <taxon>Lachnospirales</taxon>
        <taxon>Lachnospiraceae</taxon>
        <taxon>Catonella</taxon>
    </lineage>
</organism>
<keyword evidence="2" id="KW-1185">Reference proteome</keyword>
<name>V2Y6F2_9FIRM</name>
<dbReference type="HOGENOM" id="CLU_3214002_0_0_9"/>